<evidence type="ECO:0000259" key="6">
    <source>
        <dbReference type="PROSITE" id="PS50835"/>
    </source>
</evidence>
<dbReference type="OrthoDB" id="6287768at2759"/>
<keyword evidence="8" id="KW-1185">Reference proteome</keyword>
<dbReference type="InterPro" id="IPR000483">
    <property type="entry name" value="Cys-rich_flank_reg_C"/>
</dbReference>
<evidence type="ECO:0000313" key="7">
    <source>
        <dbReference type="EMBL" id="VEL12436.1"/>
    </source>
</evidence>
<dbReference type="InterPro" id="IPR003591">
    <property type="entry name" value="Leu-rich_rpt_typical-subtyp"/>
</dbReference>
<dbReference type="SMART" id="SM00408">
    <property type="entry name" value="IGc2"/>
    <property type="match status" value="1"/>
</dbReference>
<dbReference type="SMART" id="SM00369">
    <property type="entry name" value="LRR_TYP"/>
    <property type="match status" value="4"/>
</dbReference>
<gene>
    <name evidence="7" type="ORF">PXEA_LOCUS5876</name>
</gene>
<accession>A0A3S5CDM6</accession>
<dbReference type="PANTHER" id="PTHR24369:SF210">
    <property type="entry name" value="CHAOPTIN-RELATED"/>
    <property type="match status" value="1"/>
</dbReference>
<dbReference type="EMBL" id="CAAALY010014753">
    <property type="protein sequence ID" value="VEL12436.1"/>
    <property type="molecule type" value="Genomic_DNA"/>
</dbReference>
<dbReference type="SMART" id="SM00082">
    <property type="entry name" value="LRRCT"/>
    <property type="match status" value="1"/>
</dbReference>
<feature type="compositionally biased region" description="Low complexity" evidence="5">
    <location>
        <begin position="1107"/>
        <end position="1125"/>
    </location>
</feature>
<dbReference type="Gene3D" id="2.60.40.10">
    <property type="entry name" value="Immunoglobulins"/>
    <property type="match status" value="1"/>
</dbReference>
<feature type="domain" description="Ig-like" evidence="6">
    <location>
        <begin position="368"/>
        <end position="461"/>
    </location>
</feature>
<feature type="compositionally biased region" description="Low complexity" evidence="5">
    <location>
        <begin position="1058"/>
        <end position="1069"/>
    </location>
</feature>
<protein>
    <recommendedName>
        <fullName evidence="6">Ig-like domain-containing protein</fullName>
    </recommendedName>
</protein>
<sequence length="1299" mass="139503">MEIYTNSEKIENSKSQSNLFESPKSSRNNIPHTFSSAFLKLSWSAVLRQNVKMPKDMLRPVAGDDLLCPCSHIRFVAFLYLVYLLYGLQLMPRCEAVKGCSILLDPEMRWKKAICDSTPATLTTIPDDLPNNLVDLQILRQVVRHLNRESLRSLSQLESLVIESSQLESIEPGTFSGMPRLKRLILRNNSIHLGPNGLSGGAIKGLLHLEELDLTLNPLGRLPDDFFEGLAGGRLRRLKLGHVKSFEAFHLEPNSLAPLSRLEEIDLTAARMQTLHESLGRCLSGMPDLKLLLLGKNPWHCDCHLRWLKVWNMIYNRTSVMYHPDSASSDIAAEFEPVCQTPAELRGKSIFPRPGADEIRLSDFYCPPRVFSRDTVVKAGLGSNVTLRCDFFADPAETVVWLKDGLVVKAHWERVVTQVNRANRNFSTVLQITDLQARDTGNWECRINSGIGANSARAVYSLFVHTTGPGGGALAISGPGSGSSGSGLTSSSRQSLIYAGVGASSLIILLASVCLIIFCCCNSRGSGLSAFRTHEECRNSMAGSVAGGTGNQSLLQCSSSGEKNGLDSSDCGIPASSELSETCLEGLEQGLMPLLCNPTQRTRWFARRRVQRTNGSGWGLARTKTALKTPVDPGEKHQQQKQQKKQKRTTFADDLGKVEQRATRTEADEEQASSLLVDSSAANNLVRVGENFSVASSLDGAAANSTMSANLPQSQAGRLRQHPTTVARFFPVPVGSEKESNALVRTTSSLGANQRGLLFSPTSGLTNHTDPVSGCLSQLTSTEGYESSCQASPALGFDQFLLPLSQSTRIEKPEAVYHLASGAHVNTLPPDYPSVCTSDGGVGRSRITAEGPGIAAMNFCTSTTHPLVGLGGSLIHEAARLGGNRLLVSCDRPEPTVLLATGLPASTAFPPVLTVSDEEALEKRCHQLMLTTAQGKEVAACQLSVVNSLPVTKLTTNDGRISRPLVHQLSPQQPHLLTMGKNAHLVGQPSVASFIESSSPQPTDKKLIISATHSSPDKSSCPIHGTASAEHRPIVGLSVPANGLTASACVPAAASTSLAGSTGSASESGSVHRVKKSDRNAACPVHGVLTTVANSIIAPTRPADHQLSTSSVSSSASPSAHSSLVRSRHKEYRRSLSVSALAAGGLRSGASREERATDHVTGGPYNYDTMGYCGGLMSRTLPHSHRTSQIRAYSTAGGPCNASHLRGLPLPTGVPYQPCPLHGDVFTSFRRPLVLSSSSEHGSSRMRPRSAVGMYQPYFQSSSLTTAQRPVIYVARASGPRHARMQEVHSRKQLQLPTP</sequence>
<comment type="caution">
    <text evidence="7">The sequence shown here is derived from an EMBL/GenBank/DDBJ whole genome shotgun (WGS) entry which is preliminary data.</text>
</comment>
<evidence type="ECO:0000256" key="4">
    <source>
        <dbReference type="ARBA" id="ARBA00023157"/>
    </source>
</evidence>
<evidence type="ECO:0000313" key="8">
    <source>
        <dbReference type="Proteomes" id="UP000784294"/>
    </source>
</evidence>
<dbReference type="InterPro" id="IPR003598">
    <property type="entry name" value="Ig_sub2"/>
</dbReference>
<keyword evidence="4" id="KW-1015">Disulfide bond</keyword>
<organism evidence="7 8">
    <name type="scientific">Protopolystoma xenopodis</name>
    <dbReference type="NCBI Taxonomy" id="117903"/>
    <lineage>
        <taxon>Eukaryota</taxon>
        <taxon>Metazoa</taxon>
        <taxon>Spiralia</taxon>
        <taxon>Lophotrochozoa</taxon>
        <taxon>Platyhelminthes</taxon>
        <taxon>Monogenea</taxon>
        <taxon>Polyopisthocotylea</taxon>
        <taxon>Polystomatidea</taxon>
        <taxon>Polystomatidae</taxon>
        <taxon>Protopolystoma</taxon>
    </lineage>
</organism>
<feature type="region of interest" description="Disordered" evidence="5">
    <location>
        <begin position="1"/>
        <end position="26"/>
    </location>
</feature>
<dbReference type="SMART" id="SM00409">
    <property type="entry name" value="IG"/>
    <property type="match status" value="1"/>
</dbReference>
<dbReference type="SUPFAM" id="SSF48726">
    <property type="entry name" value="Immunoglobulin"/>
    <property type="match status" value="1"/>
</dbReference>
<evidence type="ECO:0000256" key="2">
    <source>
        <dbReference type="ARBA" id="ARBA00022729"/>
    </source>
</evidence>
<dbReference type="Pfam" id="PF13927">
    <property type="entry name" value="Ig_3"/>
    <property type="match status" value="1"/>
</dbReference>
<feature type="region of interest" description="Disordered" evidence="5">
    <location>
        <begin position="1143"/>
        <end position="1162"/>
    </location>
</feature>
<name>A0A3S5CDM6_9PLAT</name>
<dbReference type="Gene3D" id="3.80.10.10">
    <property type="entry name" value="Ribonuclease Inhibitor"/>
    <property type="match status" value="2"/>
</dbReference>
<dbReference type="Pfam" id="PF13855">
    <property type="entry name" value="LRR_8"/>
    <property type="match status" value="1"/>
</dbReference>
<dbReference type="InterPro" id="IPR032675">
    <property type="entry name" value="LRR_dom_sf"/>
</dbReference>
<feature type="region of interest" description="Disordered" evidence="5">
    <location>
        <begin position="1058"/>
        <end position="1079"/>
    </location>
</feature>
<dbReference type="SUPFAM" id="SSF52058">
    <property type="entry name" value="L domain-like"/>
    <property type="match status" value="1"/>
</dbReference>
<evidence type="ECO:0000256" key="1">
    <source>
        <dbReference type="ARBA" id="ARBA00022614"/>
    </source>
</evidence>
<dbReference type="InterPro" id="IPR001611">
    <property type="entry name" value="Leu-rich_rpt"/>
</dbReference>
<feature type="region of interest" description="Disordered" evidence="5">
    <location>
        <begin position="615"/>
        <end position="655"/>
    </location>
</feature>
<dbReference type="InterPro" id="IPR036179">
    <property type="entry name" value="Ig-like_dom_sf"/>
</dbReference>
<dbReference type="InterPro" id="IPR050541">
    <property type="entry name" value="LRR_TM_domain-containing"/>
</dbReference>
<evidence type="ECO:0000256" key="3">
    <source>
        <dbReference type="ARBA" id="ARBA00022737"/>
    </source>
</evidence>
<dbReference type="Proteomes" id="UP000784294">
    <property type="component" value="Unassembled WGS sequence"/>
</dbReference>
<keyword evidence="1" id="KW-0433">Leucine-rich repeat</keyword>
<feature type="region of interest" description="Disordered" evidence="5">
    <location>
        <begin position="1103"/>
        <end position="1128"/>
    </location>
</feature>
<dbReference type="GO" id="GO:0005886">
    <property type="term" value="C:plasma membrane"/>
    <property type="evidence" value="ECO:0007669"/>
    <property type="project" value="TreeGrafter"/>
</dbReference>
<reference evidence="7" key="1">
    <citation type="submission" date="2018-11" db="EMBL/GenBank/DDBJ databases">
        <authorList>
            <consortium name="Pathogen Informatics"/>
        </authorList>
    </citation>
    <scope>NUCLEOTIDE SEQUENCE</scope>
</reference>
<dbReference type="PANTHER" id="PTHR24369">
    <property type="entry name" value="ANTIGEN BSP, PUTATIVE-RELATED"/>
    <property type="match status" value="1"/>
</dbReference>
<dbReference type="InterPro" id="IPR013783">
    <property type="entry name" value="Ig-like_fold"/>
</dbReference>
<evidence type="ECO:0000256" key="5">
    <source>
        <dbReference type="SAM" id="MobiDB-lite"/>
    </source>
</evidence>
<dbReference type="InterPro" id="IPR003599">
    <property type="entry name" value="Ig_sub"/>
</dbReference>
<feature type="non-terminal residue" evidence="7">
    <location>
        <position position="1299"/>
    </location>
</feature>
<keyword evidence="3" id="KW-0677">Repeat</keyword>
<proteinExistence type="predicted"/>
<dbReference type="InterPro" id="IPR007110">
    <property type="entry name" value="Ig-like_dom"/>
</dbReference>
<keyword evidence="2" id="KW-0732">Signal</keyword>
<dbReference type="PROSITE" id="PS50835">
    <property type="entry name" value="IG_LIKE"/>
    <property type="match status" value="1"/>
</dbReference>